<protein>
    <submittedName>
        <fullName evidence="2">Uncharacterized protein</fullName>
    </submittedName>
</protein>
<dbReference type="AlphaFoldDB" id="A0A7D5TLL2"/>
<dbReference type="RefSeq" id="WP_179911535.1">
    <property type="nucleotide sequence ID" value="NZ_CP058910.1"/>
</dbReference>
<feature type="transmembrane region" description="Helical" evidence="1">
    <location>
        <begin position="83"/>
        <end position="101"/>
    </location>
</feature>
<gene>
    <name evidence="2" type="ORF">HZS55_10015</name>
</gene>
<dbReference type="Proteomes" id="UP000509667">
    <property type="component" value="Chromosome"/>
</dbReference>
<name>A0A7D5TLL2_9EURY</name>
<organism evidence="2 3">
    <name type="scientific">Halosimplex rubrum</name>
    <dbReference type="NCBI Taxonomy" id="869889"/>
    <lineage>
        <taxon>Archaea</taxon>
        <taxon>Methanobacteriati</taxon>
        <taxon>Methanobacteriota</taxon>
        <taxon>Stenosarchaea group</taxon>
        <taxon>Halobacteria</taxon>
        <taxon>Halobacteriales</taxon>
        <taxon>Haloarculaceae</taxon>
        <taxon>Halosimplex</taxon>
    </lineage>
</organism>
<sequence length="133" mass="14263">MAALPEDRTEPGSVNGALVDLGWMVAGVLVFGSLAVFEPLFVAVDPAPATVAGSALIGGVVGTAIVVLSVESERARSFWAANYRRRLVVLFAFIVGMQAVFRLFPGWTVLSALVAFLVAIPVRLASYYRHRDR</sequence>
<proteinExistence type="predicted"/>
<evidence type="ECO:0000256" key="1">
    <source>
        <dbReference type="SAM" id="Phobius"/>
    </source>
</evidence>
<evidence type="ECO:0000313" key="3">
    <source>
        <dbReference type="Proteomes" id="UP000509667"/>
    </source>
</evidence>
<dbReference type="GeneID" id="56078200"/>
<accession>A0A7D5TLL2</accession>
<dbReference type="OrthoDB" id="322187at2157"/>
<keyword evidence="1" id="KW-0812">Transmembrane</keyword>
<feature type="transmembrane region" description="Helical" evidence="1">
    <location>
        <begin position="50"/>
        <end position="71"/>
    </location>
</feature>
<dbReference type="KEGG" id="hrr:HZS55_10015"/>
<feature type="transmembrane region" description="Helical" evidence="1">
    <location>
        <begin position="107"/>
        <end position="128"/>
    </location>
</feature>
<feature type="transmembrane region" description="Helical" evidence="1">
    <location>
        <begin position="21"/>
        <end position="44"/>
    </location>
</feature>
<dbReference type="EMBL" id="CP058910">
    <property type="protein sequence ID" value="QLH77612.1"/>
    <property type="molecule type" value="Genomic_DNA"/>
</dbReference>
<keyword evidence="1" id="KW-1133">Transmembrane helix</keyword>
<reference evidence="2 3" key="1">
    <citation type="submission" date="2020-07" db="EMBL/GenBank/DDBJ databases">
        <title>Halosimplex pelagicum sp. nov. and Halosimplex rubrum sp. nov., isolated from salted brown alga Laminaria, and emended description of the genus Halosimplex.</title>
        <authorList>
            <person name="Cui H."/>
        </authorList>
    </citation>
    <scope>NUCLEOTIDE SEQUENCE [LARGE SCALE GENOMIC DNA]</scope>
    <source>
        <strain evidence="2 3">R27</strain>
    </source>
</reference>
<evidence type="ECO:0000313" key="2">
    <source>
        <dbReference type="EMBL" id="QLH77612.1"/>
    </source>
</evidence>
<keyword evidence="1" id="KW-0472">Membrane</keyword>
<keyword evidence="3" id="KW-1185">Reference proteome</keyword>